<comment type="caution">
    <text evidence="2">The sequence shown here is derived from an EMBL/GenBank/DDBJ whole genome shotgun (WGS) entry which is preliminary data.</text>
</comment>
<dbReference type="AlphaFoldDB" id="A0A2M9FWG1"/>
<evidence type="ECO:0000313" key="3">
    <source>
        <dbReference type="Proteomes" id="UP000229498"/>
    </source>
</evidence>
<keyword evidence="3" id="KW-1185">Reference proteome</keyword>
<dbReference type="OrthoDB" id="582905at2"/>
<evidence type="ECO:0000313" key="2">
    <source>
        <dbReference type="EMBL" id="PJK27791.1"/>
    </source>
</evidence>
<sequence length="74" mass="8265">MARAKIATVKGSKAVVLPDDIARRLHLMAGDTVYIRETSRGIEISAMSPIEEDDLRSAQEAMRAYREKWRFAGG</sequence>
<dbReference type="RefSeq" id="WP_109795616.1">
    <property type="nucleotide sequence ID" value="NZ_PHIG01000054.1"/>
</dbReference>
<gene>
    <name evidence="2" type="ORF">CVT23_20135</name>
</gene>
<proteinExistence type="predicted"/>
<reference evidence="2 3" key="1">
    <citation type="submission" date="2017-11" db="EMBL/GenBank/DDBJ databases">
        <title>Draft genome sequence of Rhizobiales bacterium SY3-13.</title>
        <authorList>
            <person name="Sun C."/>
        </authorList>
    </citation>
    <scope>NUCLEOTIDE SEQUENCE [LARGE SCALE GENOMIC DNA]</scope>
    <source>
        <strain evidence="2 3">SY3-13</strain>
    </source>
</reference>
<organism evidence="2 3">
    <name type="scientific">Minwuia thermotolerans</name>
    <dbReference type="NCBI Taxonomy" id="2056226"/>
    <lineage>
        <taxon>Bacteria</taxon>
        <taxon>Pseudomonadati</taxon>
        <taxon>Pseudomonadota</taxon>
        <taxon>Alphaproteobacteria</taxon>
        <taxon>Minwuiales</taxon>
        <taxon>Minwuiaceae</taxon>
        <taxon>Minwuia</taxon>
    </lineage>
</organism>
<dbReference type="InterPro" id="IPR007159">
    <property type="entry name" value="SpoVT-AbrB_dom"/>
</dbReference>
<feature type="domain" description="SpoVT-AbrB" evidence="1">
    <location>
        <begin position="7"/>
        <end position="52"/>
    </location>
</feature>
<dbReference type="InterPro" id="IPR037914">
    <property type="entry name" value="SpoVT-AbrB_sf"/>
</dbReference>
<evidence type="ECO:0000259" key="1">
    <source>
        <dbReference type="SMART" id="SM00966"/>
    </source>
</evidence>
<name>A0A2M9FWG1_9PROT</name>
<dbReference type="SMART" id="SM00966">
    <property type="entry name" value="SpoVT_AbrB"/>
    <property type="match status" value="1"/>
</dbReference>
<dbReference type="Proteomes" id="UP000229498">
    <property type="component" value="Unassembled WGS sequence"/>
</dbReference>
<dbReference type="Gene3D" id="2.10.260.10">
    <property type="match status" value="1"/>
</dbReference>
<protein>
    <recommendedName>
        <fullName evidence="1">SpoVT-AbrB domain-containing protein</fullName>
    </recommendedName>
</protein>
<dbReference type="Pfam" id="PF04014">
    <property type="entry name" value="MazE_antitoxin"/>
    <property type="match status" value="1"/>
</dbReference>
<dbReference type="EMBL" id="PHIG01000054">
    <property type="protein sequence ID" value="PJK27791.1"/>
    <property type="molecule type" value="Genomic_DNA"/>
</dbReference>
<accession>A0A2M9FWG1</accession>
<dbReference type="GO" id="GO:0003677">
    <property type="term" value="F:DNA binding"/>
    <property type="evidence" value="ECO:0007669"/>
    <property type="project" value="InterPro"/>
</dbReference>
<dbReference type="SUPFAM" id="SSF89447">
    <property type="entry name" value="AbrB/MazE/MraZ-like"/>
    <property type="match status" value="1"/>
</dbReference>